<reference evidence="1" key="1">
    <citation type="submission" date="2021-06" db="EMBL/GenBank/DDBJ databases">
        <authorList>
            <person name="Kallberg Y."/>
            <person name="Tangrot J."/>
            <person name="Rosling A."/>
        </authorList>
    </citation>
    <scope>NUCLEOTIDE SEQUENCE</scope>
    <source>
        <strain evidence="1">28 12/20/2015</strain>
    </source>
</reference>
<sequence>MAQNKSTNKQDESCNEESSQTTITHTSRRRTKSFVWDYFRKEGITSTCEIILDDGEECGTMYEDGSTTSNLINHLAHKHRIFKDSVSRSSNIIMNQFIRTESEYELIRQNLISFIIDDSQAFNIVECRSFQKLLHSLDENFSIPCNKTVKTEVSKSFSWSKQQLTNLIKNESVAVSTTMDFWTSRRRHGYIGITCSWISESWEFKEALLLLQHVLYSHTGEVIAEVLNQTLTEWGLINKMSAITTDNGSNVKKATQLLGFDRIPCTAHVLQLSVGRGLNVVKHLVLRNSSFYAWERLLQLKRAIIYFPSRLQSDENATVRKDGERLAHIMLTNSEWTFLDELNDILSGFEEITTLLSGNTYITISLIYPAISALVKTLKASLQQSYIESVLTDINELTILDAMEEVIDDTKDFVEIREVDPELGIIHKKIDISIPMVTNGMLEKFKKVLYDSMHKYWQSVTNVGMLACLLDPRFKKLRFTNISVIQRTNEHLKQLYEIESGVYTASQHSASLSNIQEETFEISRIQRKRKSILSDLYAADNPINEIDEYLSLEEEGGRTDPFQWWKIKKK</sequence>
<dbReference type="EMBL" id="CAJVPW010001050">
    <property type="protein sequence ID" value="CAG8473931.1"/>
    <property type="molecule type" value="Genomic_DNA"/>
</dbReference>
<proteinExistence type="predicted"/>
<keyword evidence="2" id="KW-1185">Reference proteome</keyword>
<accession>A0ACA9KHJ2</accession>
<dbReference type="Proteomes" id="UP000789366">
    <property type="component" value="Unassembled WGS sequence"/>
</dbReference>
<comment type="caution">
    <text evidence="1">The sequence shown here is derived from an EMBL/GenBank/DDBJ whole genome shotgun (WGS) entry which is preliminary data.</text>
</comment>
<organism evidence="1 2">
    <name type="scientific">Cetraspora pellucida</name>
    <dbReference type="NCBI Taxonomy" id="1433469"/>
    <lineage>
        <taxon>Eukaryota</taxon>
        <taxon>Fungi</taxon>
        <taxon>Fungi incertae sedis</taxon>
        <taxon>Mucoromycota</taxon>
        <taxon>Glomeromycotina</taxon>
        <taxon>Glomeromycetes</taxon>
        <taxon>Diversisporales</taxon>
        <taxon>Gigasporaceae</taxon>
        <taxon>Cetraspora</taxon>
    </lineage>
</organism>
<evidence type="ECO:0000313" key="2">
    <source>
        <dbReference type="Proteomes" id="UP000789366"/>
    </source>
</evidence>
<name>A0ACA9KHJ2_9GLOM</name>
<protein>
    <submittedName>
        <fullName evidence="1">15656_t:CDS:1</fullName>
    </submittedName>
</protein>
<gene>
    <name evidence="1" type="ORF">SPELUC_LOCUS1823</name>
</gene>
<evidence type="ECO:0000313" key="1">
    <source>
        <dbReference type="EMBL" id="CAG8473931.1"/>
    </source>
</evidence>